<dbReference type="PANTHER" id="PTHR11806:SF0">
    <property type="entry name" value="PROTEIN MTO1 HOMOLOG, MITOCHONDRIAL"/>
    <property type="match status" value="1"/>
</dbReference>
<reference evidence="5" key="1">
    <citation type="journal article" date="2014" name="Front. Microbiol.">
        <title>High frequency of phylogenetically diverse reductive dehalogenase-homologous genes in deep subseafloor sedimentary metagenomes.</title>
        <authorList>
            <person name="Kawai M."/>
            <person name="Futagami T."/>
            <person name="Toyoda A."/>
            <person name="Takaki Y."/>
            <person name="Nishi S."/>
            <person name="Hori S."/>
            <person name="Arai W."/>
            <person name="Tsubouchi T."/>
            <person name="Morono Y."/>
            <person name="Uchiyama I."/>
            <person name="Ito T."/>
            <person name="Fujiyama A."/>
            <person name="Inagaki F."/>
            <person name="Takami H."/>
        </authorList>
    </citation>
    <scope>NUCLEOTIDE SEQUENCE</scope>
    <source>
        <strain evidence="5">Expedition CK06-06</strain>
    </source>
</reference>
<dbReference type="InterPro" id="IPR002218">
    <property type="entry name" value="MnmG-rel"/>
</dbReference>
<evidence type="ECO:0000313" key="5">
    <source>
        <dbReference type="EMBL" id="GAH52259.1"/>
    </source>
</evidence>
<dbReference type="Gene3D" id="3.50.50.60">
    <property type="entry name" value="FAD/NAD(P)-binding domain"/>
    <property type="match status" value="1"/>
</dbReference>
<evidence type="ECO:0000256" key="2">
    <source>
        <dbReference type="ARBA" id="ARBA00022630"/>
    </source>
</evidence>
<dbReference type="EMBL" id="BARU01023364">
    <property type="protein sequence ID" value="GAH52259.1"/>
    <property type="molecule type" value="Genomic_DNA"/>
</dbReference>
<dbReference type="InterPro" id="IPR036188">
    <property type="entry name" value="FAD/NAD-bd_sf"/>
</dbReference>
<evidence type="ECO:0000259" key="4">
    <source>
        <dbReference type="Pfam" id="PF01134"/>
    </source>
</evidence>
<sequence>MWTYPQRYDVIVVGGGHAGIEAARAAAKMGCRTLMLTGRFDTVGLMSCNPAVGGVGKGPLVKEVHALGGAIGLLADAAAVQGRTLN</sequence>
<dbReference type="SUPFAM" id="SSF51905">
    <property type="entry name" value="FAD/NAD(P)-binding domain"/>
    <property type="match status" value="1"/>
</dbReference>
<dbReference type="Pfam" id="PF01134">
    <property type="entry name" value="GIDA"/>
    <property type="match status" value="1"/>
</dbReference>
<dbReference type="AlphaFoldDB" id="X1HEJ0"/>
<evidence type="ECO:0000256" key="3">
    <source>
        <dbReference type="ARBA" id="ARBA00022827"/>
    </source>
</evidence>
<evidence type="ECO:0000256" key="1">
    <source>
        <dbReference type="ARBA" id="ARBA00001974"/>
    </source>
</evidence>
<gene>
    <name evidence="5" type="ORF">S03H2_37928</name>
</gene>
<dbReference type="GO" id="GO:0002098">
    <property type="term" value="P:tRNA wobble uridine modification"/>
    <property type="evidence" value="ECO:0007669"/>
    <property type="project" value="TreeGrafter"/>
</dbReference>
<dbReference type="GO" id="GO:0005829">
    <property type="term" value="C:cytosol"/>
    <property type="evidence" value="ECO:0007669"/>
    <property type="project" value="TreeGrafter"/>
</dbReference>
<name>X1HEJ0_9ZZZZ</name>
<dbReference type="InterPro" id="IPR040131">
    <property type="entry name" value="MnmG_N"/>
</dbReference>
<comment type="cofactor">
    <cofactor evidence="1">
        <name>FAD</name>
        <dbReference type="ChEBI" id="CHEBI:57692"/>
    </cofactor>
</comment>
<comment type="caution">
    <text evidence="5">The sequence shown here is derived from an EMBL/GenBank/DDBJ whole genome shotgun (WGS) entry which is preliminary data.</text>
</comment>
<keyword evidence="2" id="KW-0285">Flavoprotein</keyword>
<accession>X1HEJ0</accession>
<feature type="domain" description="MnmG N-terminal" evidence="4">
    <location>
        <begin position="9"/>
        <end position="86"/>
    </location>
</feature>
<protein>
    <recommendedName>
        <fullName evidence="4">MnmG N-terminal domain-containing protein</fullName>
    </recommendedName>
</protein>
<proteinExistence type="predicted"/>
<feature type="non-terminal residue" evidence="5">
    <location>
        <position position="86"/>
    </location>
</feature>
<dbReference type="PANTHER" id="PTHR11806">
    <property type="entry name" value="GLUCOSE INHIBITED DIVISION PROTEIN A"/>
    <property type="match status" value="1"/>
</dbReference>
<dbReference type="GO" id="GO:0030488">
    <property type="term" value="P:tRNA methylation"/>
    <property type="evidence" value="ECO:0007669"/>
    <property type="project" value="TreeGrafter"/>
</dbReference>
<organism evidence="5">
    <name type="scientific">marine sediment metagenome</name>
    <dbReference type="NCBI Taxonomy" id="412755"/>
    <lineage>
        <taxon>unclassified sequences</taxon>
        <taxon>metagenomes</taxon>
        <taxon>ecological metagenomes</taxon>
    </lineage>
</organism>
<dbReference type="GO" id="GO:0050660">
    <property type="term" value="F:flavin adenine dinucleotide binding"/>
    <property type="evidence" value="ECO:0007669"/>
    <property type="project" value="InterPro"/>
</dbReference>
<keyword evidence="3" id="KW-0274">FAD</keyword>